<evidence type="ECO:0000313" key="1">
    <source>
        <dbReference type="EMBL" id="GMT23951.1"/>
    </source>
</evidence>
<feature type="non-terminal residue" evidence="1">
    <location>
        <position position="82"/>
    </location>
</feature>
<reference evidence="1" key="1">
    <citation type="submission" date="2023-10" db="EMBL/GenBank/DDBJ databases">
        <title>Genome assembly of Pristionchus species.</title>
        <authorList>
            <person name="Yoshida K."/>
            <person name="Sommer R.J."/>
        </authorList>
    </citation>
    <scope>NUCLEOTIDE SEQUENCE</scope>
    <source>
        <strain evidence="1">RS5133</strain>
    </source>
</reference>
<accession>A0AAV5VWN9</accession>
<feature type="non-terminal residue" evidence="1">
    <location>
        <position position="1"/>
    </location>
</feature>
<evidence type="ECO:0000313" key="2">
    <source>
        <dbReference type="Proteomes" id="UP001432322"/>
    </source>
</evidence>
<sequence length="82" mass="9553">HQFFMISSLNDSSSFHKANFITMTDCIQSMCNCDASSSVRRRINRYSNNLFTVCVQCTRCFIENDNFWISDQSSRNCNSLFL</sequence>
<dbReference type="EMBL" id="BTSY01000004">
    <property type="protein sequence ID" value="GMT23951.1"/>
    <property type="molecule type" value="Genomic_DNA"/>
</dbReference>
<protein>
    <submittedName>
        <fullName evidence="1">Uncharacterized protein</fullName>
    </submittedName>
</protein>
<gene>
    <name evidence="1" type="ORF">PFISCL1PPCAC_15249</name>
</gene>
<keyword evidence="2" id="KW-1185">Reference proteome</keyword>
<dbReference type="Proteomes" id="UP001432322">
    <property type="component" value="Unassembled WGS sequence"/>
</dbReference>
<organism evidence="1 2">
    <name type="scientific">Pristionchus fissidentatus</name>
    <dbReference type="NCBI Taxonomy" id="1538716"/>
    <lineage>
        <taxon>Eukaryota</taxon>
        <taxon>Metazoa</taxon>
        <taxon>Ecdysozoa</taxon>
        <taxon>Nematoda</taxon>
        <taxon>Chromadorea</taxon>
        <taxon>Rhabditida</taxon>
        <taxon>Rhabditina</taxon>
        <taxon>Diplogasteromorpha</taxon>
        <taxon>Diplogasteroidea</taxon>
        <taxon>Neodiplogasteridae</taxon>
        <taxon>Pristionchus</taxon>
    </lineage>
</organism>
<comment type="caution">
    <text evidence="1">The sequence shown here is derived from an EMBL/GenBank/DDBJ whole genome shotgun (WGS) entry which is preliminary data.</text>
</comment>
<proteinExistence type="predicted"/>
<name>A0AAV5VWN9_9BILA</name>
<dbReference type="AlphaFoldDB" id="A0AAV5VWN9"/>